<accession>A0ABD3X7Z3</accession>
<gene>
    <name evidence="2" type="ORF">ACJMK2_028721</name>
</gene>
<feature type="chain" id="PRO_5044770837" evidence="1">
    <location>
        <begin position="21"/>
        <end position="89"/>
    </location>
</feature>
<dbReference type="Proteomes" id="UP001634394">
    <property type="component" value="Unassembled WGS sequence"/>
</dbReference>
<comment type="caution">
    <text evidence="2">The sequence shown here is derived from an EMBL/GenBank/DDBJ whole genome shotgun (WGS) entry which is preliminary data.</text>
</comment>
<dbReference type="EMBL" id="JBJQND010000003">
    <property type="protein sequence ID" value="KAL3882369.1"/>
    <property type="molecule type" value="Genomic_DNA"/>
</dbReference>
<dbReference type="AlphaFoldDB" id="A0ABD3X7Z3"/>
<sequence length="89" mass="10066">MLRFLICVSTFLTVLELSAAYWIDTDAYEDYPSEESALNVFSEVKRDTCAQWGRICVPSSKYKFVQCCGGLVCSCNIWKTTCKCRAKLG</sequence>
<proteinExistence type="predicted"/>
<evidence type="ECO:0000313" key="2">
    <source>
        <dbReference type="EMBL" id="KAL3882369.1"/>
    </source>
</evidence>
<name>A0ABD3X7Z3_SINWO</name>
<keyword evidence="1" id="KW-0732">Signal</keyword>
<keyword evidence="3" id="KW-1185">Reference proteome</keyword>
<evidence type="ECO:0000313" key="3">
    <source>
        <dbReference type="Proteomes" id="UP001634394"/>
    </source>
</evidence>
<reference evidence="2 3" key="1">
    <citation type="submission" date="2024-11" db="EMBL/GenBank/DDBJ databases">
        <title>Chromosome-level genome assembly of the freshwater bivalve Anodonta woodiana.</title>
        <authorList>
            <person name="Chen X."/>
        </authorList>
    </citation>
    <scope>NUCLEOTIDE SEQUENCE [LARGE SCALE GENOMIC DNA]</scope>
    <source>
        <strain evidence="2">MN2024</strain>
        <tissue evidence="2">Gills</tissue>
    </source>
</reference>
<evidence type="ECO:0000256" key="1">
    <source>
        <dbReference type="SAM" id="SignalP"/>
    </source>
</evidence>
<organism evidence="2 3">
    <name type="scientific">Sinanodonta woodiana</name>
    <name type="common">Chinese pond mussel</name>
    <name type="synonym">Anodonta woodiana</name>
    <dbReference type="NCBI Taxonomy" id="1069815"/>
    <lineage>
        <taxon>Eukaryota</taxon>
        <taxon>Metazoa</taxon>
        <taxon>Spiralia</taxon>
        <taxon>Lophotrochozoa</taxon>
        <taxon>Mollusca</taxon>
        <taxon>Bivalvia</taxon>
        <taxon>Autobranchia</taxon>
        <taxon>Heteroconchia</taxon>
        <taxon>Palaeoheterodonta</taxon>
        <taxon>Unionida</taxon>
        <taxon>Unionoidea</taxon>
        <taxon>Unionidae</taxon>
        <taxon>Unioninae</taxon>
        <taxon>Sinanodonta</taxon>
    </lineage>
</organism>
<feature type="signal peptide" evidence="1">
    <location>
        <begin position="1"/>
        <end position="20"/>
    </location>
</feature>
<protein>
    <submittedName>
        <fullName evidence="2">Uncharacterized protein</fullName>
    </submittedName>
</protein>